<dbReference type="AlphaFoldDB" id="A0A6A7K5V8"/>
<proteinExistence type="predicted"/>
<dbReference type="PANTHER" id="PTHR39185">
    <property type="entry name" value="SWARMING MOTILITY PROTEIN SWRD"/>
    <property type="match status" value="1"/>
</dbReference>
<sequence>MILLTSINGKEFCLNSELIYKIEEAADTIITLTDGKILRVEDTIEDIVPKIIKFKRQIHNDLPEGIK</sequence>
<dbReference type="PANTHER" id="PTHR39185:SF1">
    <property type="entry name" value="SWARMING MOTILITY PROTEIN SWRD"/>
    <property type="match status" value="1"/>
</dbReference>
<keyword evidence="2" id="KW-1185">Reference proteome</keyword>
<keyword evidence="1" id="KW-0966">Cell projection</keyword>
<accession>A0A6A7K5V8</accession>
<dbReference type="InterPro" id="IPR009384">
    <property type="entry name" value="SwrD-like"/>
</dbReference>
<gene>
    <name evidence="1" type="ORF">GC105_03215</name>
</gene>
<reference evidence="1 2" key="1">
    <citation type="submission" date="2019-10" db="EMBL/GenBank/DDBJ databases">
        <title>Alkalibaculum tamaniensis sp.nov., a new alkaliphilic acetogen, isolated on methoxylated aromatics from a mud volcano.</title>
        <authorList>
            <person name="Khomyakova M.A."/>
            <person name="Merkel A.Y."/>
            <person name="Bonch-Osmolovskaya E.A."/>
            <person name="Slobodkin A.I."/>
        </authorList>
    </citation>
    <scope>NUCLEOTIDE SEQUENCE [LARGE SCALE GENOMIC DNA]</scope>
    <source>
        <strain evidence="1 2">M08DMB</strain>
    </source>
</reference>
<protein>
    <submittedName>
        <fullName evidence="1">Endoflagellar protein</fullName>
    </submittedName>
</protein>
<organism evidence="1 2">
    <name type="scientific">Alkalibaculum sporogenes</name>
    <dbReference type="NCBI Taxonomy" id="2655001"/>
    <lineage>
        <taxon>Bacteria</taxon>
        <taxon>Bacillati</taxon>
        <taxon>Bacillota</taxon>
        <taxon>Clostridia</taxon>
        <taxon>Eubacteriales</taxon>
        <taxon>Eubacteriaceae</taxon>
        <taxon>Alkalibaculum</taxon>
    </lineage>
</organism>
<name>A0A6A7K5V8_9FIRM</name>
<keyword evidence="1" id="KW-0282">Flagellum</keyword>
<dbReference type="RefSeq" id="WP_152801633.1">
    <property type="nucleotide sequence ID" value="NZ_WHNX01000004.1"/>
</dbReference>
<evidence type="ECO:0000313" key="2">
    <source>
        <dbReference type="Proteomes" id="UP000440004"/>
    </source>
</evidence>
<dbReference type="Proteomes" id="UP000440004">
    <property type="component" value="Unassembled WGS sequence"/>
</dbReference>
<comment type="caution">
    <text evidence="1">The sequence shown here is derived from an EMBL/GenBank/DDBJ whole genome shotgun (WGS) entry which is preliminary data.</text>
</comment>
<evidence type="ECO:0000313" key="1">
    <source>
        <dbReference type="EMBL" id="MPW24800.1"/>
    </source>
</evidence>
<keyword evidence="1" id="KW-0969">Cilium</keyword>
<dbReference type="EMBL" id="WHNX01000004">
    <property type="protein sequence ID" value="MPW24800.1"/>
    <property type="molecule type" value="Genomic_DNA"/>
</dbReference>
<dbReference type="Pfam" id="PF06289">
    <property type="entry name" value="FlbD"/>
    <property type="match status" value="1"/>
</dbReference>